<feature type="compositionally biased region" description="Polar residues" evidence="1">
    <location>
        <begin position="17"/>
        <end position="35"/>
    </location>
</feature>
<evidence type="ECO:0008006" key="4">
    <source>
        <dbReference type="Google" id="ProtNLM"/>
    </source>
</evidence>
<evidence type="ECO:0000313" key="3">
    <source>
        <dbReference type="Proteomes" id="UP000614490"/>
    </source>
</evidence>
<evidence type="ECO:0000256" key="1">
    <source>
        <dbReference type="SAM" id="MobiDB-lite"/>
    </source>
</evidence>
<comment type="caution">
    <text evidence="2">The sequence shown here is derived from an EMBL/GenBank/DDBJ whole genome shotgun (WGS) entry which is preliminary data.</text>
</comment>
<gene>
    <name evidence="2" type="ORF">H0267_12230</name>
</gene>
<sequence length="45" mass="5010">MSKKSNADKRKEPPTVNPQGLSQDVADQQPSSQLEQKAKKSNTKR</sequence>
<dbReference type="RefSeq" id="WP_197317587.1">
    <property type="nucleotide sequence ID" value="NZ_JADZSC010000002.1"/>
</dbReference>
<evidence type="ECO:0000313" key="2">
    <source>
        <dbReference type="EMBL" id="MBH0230986.1"/>
    </source>
</evidence>
<feature type="compositionally biased region" description="Basic and acidic residues" evidence="1">
    <location>
        <begin position="1"/>
        <end position="13"/>
    </location>
</feature>
<dbReference type="Proteomes" id="UP000614490">
    <property type="component" value="Unassembled WGS sequence"/>
</dbReference>
<name>A0A931MW32_9BACI</name>
<reference evidence="2 3" key="1">
    <citation type="journal article" date="2005" name="Int. J. Syst. Evol. Microbiol.">
        <title>Halobacillus yeomjeoni sp. nov., isolated from a marine solar saltern in Korea.</title>
        <authorList>
            <person name="Yoon J.H."/>
            <person name="Kang S.J."/>
            <person name="Lee C.H."/>
            <person name="Oh H.W."/>
            <person name="Oh T.K."/>
        </authorList>
    </citation>
    <scope>NUCLEOTIDE SEQUENCE [LARGE SCALE GENOMIC DNA]</scope>
    <source>
        <strain evidence="2 3">KCTC 3957</strain>
    </source>
</reference>
<protein>
    <recommendedName>
        <fullName evidence="4">Small, acid-soluble spore protein L</fullName>
    </recommendedName>
</protein>
<proteinExistence type="predicted"/>
<accession>A0A931MW32</accession>
<organism evidence="2 3">
    <name type="scientific">Halobacillus yeomjeoni</name>
    <dbReference type="NCBI Taxonomy" id="311194"/>
    <lineage>
        <taxon>Bacteria</taxon>
        <taxon>Bacillati</taxon>
        <taxon>Bacillota</taxon>
        <taxon>Bacilli</taxon>
        <taxon>Bacillales</taxon>
        <taxon>Bacillaceae</taxon>
        <taxon>Halobacillus</taxon>
    </lineage>
</organism>
<feature type="region of interest" description="Disordered" evidence="1">
    <location>
        <begin position="1"/>
        <end position="45"/>
    </location>
</feature>
<keyword evidence="3" id="KW-1185">Reference proteome</keyword>
<dbReference type="EMBL" id="JADZSC010000002">
    <property type="protein sequence ID" value="MBH0230986.1"/>
    <property type="molecule type" value="Genomic_DNA"/>
</dbReference>
<dbReference type="AlphaFoldDB" id="A0A931MW32"/>